<dbReference type="PANTHER" id="PTHR37560">
    <property type="entry name" value="UPF0210 PROTEIN SPR0218"/>
    <property type="match status" value="1"/>
</dbReference>
<protein>
    <submittedName>
        <fullName evidence="1">DUF711 family protein</fullName>
    </submittedName>
</protein>
<gene>
    <name evidence="1" type="ORF">D9Q81_00550</name>
</gene>
<sequence>MSPYKKFTGASIEMSGPVKAYNIASMISIMIFRAVTLHLNDPELYSSYSDYLTKLSSKLNSLSARVVLPKAYDEVSLDLKAAYSGRGSKAFEIAWNLLKGGYFTSISLSSDPSEIYRASEFLFRISEELGPEYATMFALGSGEPPETPYFPLTKSENFGLSFSLLYPSDLYGALTEAEEPDLTLRYALSRVFREAERRVEEAIGELGEAVPIIGIDFSLSPWMEESAAEVVSLVARSPFLGPGTPSALLEINEAILESSEGMRRIGFNETMLPMAEDDLLKELSLRLEMRARDLALLTPYCLAGLDMVLLPLSVGRGDLAKLIRDVIASSRVKGRTIGLRIILADAEPGEQVELRRFGKVPVMMP</sequence>
<organism evidence="1 2">
    <name type="scientific">Candidatus Korarchaeum cryptofilum</name>
    <dbReference type="NCBI Taxonomy" id="498846"/>
    <lineage>
        <taxon>Archaea</taxon>
        <taxon>Thermoproteota</taxon>
        <taxon>Candidatus Korarchaeia</taxon>
        <taxon>Candidatus Korarchaeales</taxon>
        <taxon>Candidatus Korarchaeaceae</taxon>
        <taxon>Candidatus Korarchaeum</taxon>
    </lineage>
</organism>
<dbReference type="Pfam" id="PF05167">
    <property type="entry name" value="DUF711"/>
    <property type="match status" value="1"/>
</dbReference>
<dbReference type="AlphaFoldDB" id="A0A3R9QZV6"/>
<dbReference type="SUPFAM" id="SSF51998">
    <property type="entry name" value="PFL-like glycyl radical enzymes"/>
    <property type="match status" value="1"/>
</dbReference>
<proteinExistence type="predicted"/>
<dbReference type="Proteomes" id="UP000278149">
    <property type="component" value="Unassembled WGS sequence"/>
</dbReference>
<comment type="caution">
    <text evidence="1">The sequence shown here is derived from an EMBL/GenBank/DDBJ whole genome shotgun (WGS) entry which is preliminary data.</text>
</comment>
<dbReference type="PANTHER" id="PTHR37560:SF2">
    <property type="entry name" value="DUF711 DOMAIN-CONTAINING PROTEIN"/>
    <property type="match status" value="1"/>
</dbReference>
<dbReference type="InterPro" id="IPR007841">
    <property type="entry name" value="UPF0210"/>
</dbReference>
<evidence type="ECO:0000313" key="2">
    <source>
        <dbReference type="Proteomes" id="UP000278149"/>
    </source>
</evidence>
<evidence type="ECO:0000313" key="1">
    <source>
        <dbReference type="EMBL" id="RSN70532.1"/>
    </source>
</evidence>
<reference evidence="1 2" key="1">
    <citation type="submission" date="2018-10" db="EMBL/GenBank/DDBJ databases">
        <title>Co-occurring genomic capacity for anaerobic methane metabolism and dissimilatory sulfite reduction discovered in the Korarchaeota.</title>
        <authorList>
            <person name="Mckay L.J."/>
            <person name="Dlakic M."/>
            <person name="Fields M.W."/>
            <person name="Delmont T.O."/>
            <person name="Eren A.M."/>
            <person name="Jay Z.J."/>
            <person name="Klingelsmith K.B."/>
            <person name="Rusch D.B."/>
            <person name="Inskeep W.P."/>
        </authorList>
    </citation>
    <scope>NUCLEOTIDE SEQUENCE [LARGE SCALE GENOMIC DNA]</scope>
    <source>
        <strain evidence="1 2">WS</strain>
    </source>
</reference>
<dbReference type="EMBL" id="RCOR01000006">
    <property type="protein sequence ID" value="RSN70532.1"/>
    <property type="molecule type" value="Genomic_DNA"/>
</dbReference>
<accession>A0A3R9QZV6</accession>
<name>A0A3R9QZV6_9CREN</name>
<dbReference type="Gene3D" id="3.20.70.20">
    <property type="match status" value="1"/>
</dbReference>